<dbReference type="SUPFAM" id="SSF88723">
    <property type="entry name" value="PIN domain-like"/>
    <property type="match status" value="1"/>
</dbReference>
<dbReference type="PANTHER" id="PTHR16171:SF7">
    <property type="entry name" value="DNA REPAIR PROTEIN RAD2"/>
    <property type="match status" value="1"/>
</dbReference>
<evidence type="ECO:0000256" key="1">
    <source>
        <dbReference type="ARBA" id="ARBA00004123"/>
    </source>
</evidence>
<evidence type="ECO:0000259" key="4">
    <source>
        <dbReference type="SMART" id="SM00485"/>
    </source>
</evidence>
<dbReference type="AlphaFoldDB" id="A0A7R9I2N1"/>
<evidence type="ECO:0000256" key="3">
    <source>
        <dbReference type="SAM" id="MobiDB-lite"/>
    </source>
</evidence>
<dbReference type="SUPFAM" id="SSF48371">
    <property type="entry name" value="ARM repeat"/>
    <property type="match status" value="1"/>
</dbReference>
<dbReference type="Pfam" id="PF00752">
    <property type="entry name" value="XPG_N"/>
    <property type="match status" value="1"/>
</dbReference>
<dbReference type="GO" id="GO:0005634">
    <property type="term" value="C:nucleus"/>
    <property type="evidence" value="ECO:0007669"/>
    <property type="project" value="UniProtKB-SubCell"/>
</dbReference>
<proteinExistence type="predicted"/>
<dbReference type="SMART" id="SM00485">
    <property type="entry name" value="XPGN"/>
    <property type="match status" value="1"/>
</dbReference>
<gene>
    <name evidence="5" type="ORF">TBIB3V08_LOCUS5695</name>
</gene>
<dbReference type="InterPro" id="IPR006085">
    <property type="entry name" value="XPG_DNA_repair_N"/>
</dbReference>
<sequence>MGVHGLWKLVEPSGKTVPLDTLENKVLAVGILYKTTLTSVYVSIWLHQVVKGFQDSRGQALPNSHLLGLFHRVCKLLYYRIQPVFVFDGSVPQLKKQTLLEGFHEDGGGGGGGGDDDDDDEEEEENDDDDDDEEEEENDDDDDDELASPRF</sequence>
<keyword evidence="2" id="KW-0539">Nucleus</keyword>
<reference evidence="5" key="1">
    <citation type="submission" date="2020-11" db="EMBL/GenBank/DDBJ databases">
        <authorList>
            <person name="Tran Van P."/>
        </authorList>
    </citation>
    <scope>NUCLEOTIDE SEQUENCE</scope>
</reference>
<dbReference type="GO" id="GO:0004520">
    <property type="term" value="F:DNA endonuclease activity"/>
    <property type="evidence" value="ECO:0007669"/>
    <property type="project" value="TreeGrafter"/>
</dbReference>
<comment type="subcellular location">
    <subcellularLocation>
        <location evidence="1">Nucleus</location>
    </subcellularLocation>
</comment>
<dbReference type="GO" id="GO:0003697">
    <property type="term" value="F:single-stranded DNA binding"/>
    <property type="evidence" value="ECO:0007669"/>
    <property type="project" value="TreeGrafter"/>
</dbReference>
<feature type="domain" description="XPG N-terminal" evidence="4">
    <location>
        <begin position="1"/>
        <end position="102"/>
    </location>
</feature>
<evidence type="ECO:0000313" key="5">
    <source>
        <dbReference type="EMBL" id="CAD7443286.1"/>
    </source>
</evidence>
<organism evidence="5">
    <name type="scientific">Timema bartmani</name>
    <dbReference type="NCBI Taxonomy" id="61472"/>
    <lineage>
        <taxon>Eukaryota</taxon>
        <taxon>Metazoa</taxon>
        <taxon>Ecdysozoa</taxon>
        <taxon>Arthropoda</taxon>
        <taxon>Hexapoda</taxon>
        <taxon>Insecta</taxon>
        <taxon>Pterygota</taxon>
        <taxon>Neoptera</taxon>
        <taxon>Polyneoptera</taxon>
        <taxon>Phasmatodea</taxon>
        <taxon>Timematodea</taxon>
        <taxon>Timematoidea</taxon>
        <taxon>Timematidae</taxon>
        <taxon>Timema</taxon>
    </lineage>
</organism>
<feature type="region of interest" description="Disordered" evidence="3">
    <location>
        <begin position="99"/>
        <end position="151"/>
    </location>
</feature>
<dbReference type="InterPro" id="IPR029060">
    <property type="entry name" value="PIN-like_dom_sf"/>
</dbReference>
<feature type="compositionally biased region" description="Acidic residues" evidence="3">
    <location>
        <begin position="114"/>
        <end position="151"/>
    </location>
</feature>
<dbReference type="CDD" id="cd09868">
    <property type="entry name" value="PIN_XPG_RAD2"/>
    <property type="match status" value="1"/>
</dbReference>
<dbReference type="PRINTS" id="PR00853">
    <property type="entry name" value="XPGRADSUPER"/>
</dbReference>
<dbReference type="InterPro" id="IPR016024">
    <property type="entry name" value="ARM-type_fold"/>
</dbReference>
<accession>A0A7R9I2N1</accession>
<dbReference type="Gene3D" id="3.40.50.1010">
    <property type="entry name" value="5'-nuclease"/>
    <property type="match status" value="1"/>
</dbReference>
<dbReference type="PANTHER" id="PTHR16171">
    <property type="entry name" value="DNA REPAIR PROTEIN COMPLEMENTING XP-G CELLS-RELATED"/>
    <property type="match status" value="1"/>
</dbReference>
<protein>
    <recommendedName>
        <fullName evidence="4">XPG N-terminal domain-containing protein</fullName>
    </recommendedName>
</protein>
<name>A0A7R9I2N1_9NEOP</name>
<dbReference type="EMBL" id="OD566065">
    <property type="protein sequence ID" value="CAD7443286.1"/>
    <property type="molecule type" value="Genomic_DNA"/>
</dbReference>
<dbReference type="InterPro" id="IPR006084">
    <property type="entry name" value="XPG/Rad2"/>
</dbReference>
<evidence type="ECO:0000256" key="2">
    <source>
        <dbReference type="ARBA" id="ARBA00023242"/>
    </source>
</evidence>